<accession>A0A1E2UMA6</accession>
<evidence type="ECO:0000259" key="5">
    <source>
        <dbReference type="PROSITE" id="PS50930"/>
    </source>
</evidence>
<keyword evidence="7" id="KW-1185">Reference proteome</keyword>
<feature type="domain" description="Response regulatory" evidence="4">
    <location>
        <begin position="2"/>
        <end position="117"/>
    </location>
</feature>
<dbReference type="STRING" id="1818881.A3196_03395"/>
<protein>
    <submittedName>
        <fullName evidence="6">DNA-binding response regulator</fullName>
    </submittedName>
</protein>
<name>A0A1E2UMA6_9GAMM</name>
<dbReference type="EMBL" id="LVJZ01000003">
    <property type="protein sequence ID" value="ODB95886.1"/>
    <property type="molecule type" value="Genomic_DNA"/>
</dbReference>
<dbReference type="PANTHER" id="PTHR48111">
    <property type="entry name" value="REGULATOR OF RPOS"/>
    <property type="match status" value="1"/>
</dbReference>
<dbReference type="SMART" id="SM00850">
    <property type="entry name" value="LytTR"/>
    <property type="match status" value="1"/>
</dbReference>
<proteinExistence type="predicted"/>
<keyword evidence="2 6" id="KW-0238">DNA-binding</keyword>
<dbReference type="PROSITE" id="PS50930">
    <property type="entry name" value="HTH_LYTTR"/>
    <property type="match status" value="1"/>
</dbReference>
<dbReference type="OrthoDB" id="236568at2"/>
<dbReference type="SUPFAM" id="SSF52172">
    <property type="entry name" value="CheY-like"/>
    <property type="match status" value="1"/>
</dbReference>
<dbReference type="AlphaFoldDB" id="A0A1E2UMA6"/>
<organism evidence="6 7">
    <name type="scientific">Candidatus Thiodiazotropha endoloripes</name>
    <dbReference type="NCBI Taxonomy" id="1818881"/>
    <lineage>
        <taxon>Bacteria</taxon>
        <taxon>Pseudomonadati</taxon>
        <taxon>Pseudomonadota</taxon>
        <taxon>Gammaproteobacteria</taxon>
        <taxon>Chromatiales</taxon>
        <taxon>Sedimenticolaceae</taxon>
        <taxon>Candidatus Thiodiazotropha</taxon>
    </lineage>
</organism>
<feature type="domain" description="HTH LytTR-type" evidence="5">
    <location>
        <begin position="136"/>
        <end position="240"/>
    </location>
</feature>
<dbReference type="InterPro" id="IPR011006">
    <property type="entry name" value="CheY-like_superfamily"/>
</dbReference>
<dbReference type="InterPro" id="IPR039420">
    <property type="entry name" value="WalR-like"/>
</dbReference>
<evidence type="ECO:0000256" key="2">
    <source>
        <dbReference type="ARBA" id="ARBA00023125"/>
    </source>
</evidence>
<dbReference type="RefSeq" id="WP_069003375.1">
    <property type="nucleotide sequence ID" value="NZ_LVJW01000006.1"/>
</dbReference>
<dbReference type="GO" id="GO:0006355">
    <property type="term" value="P:regulation of DNA-templated transcription"/>
    <property type="evidence" value="ECO:0007669"/>
    <property type="project" value="TreeGrafter"/>
</dbReference>
<evidence type="ECO:0000259" key="4">
    <source>
        <dbReference type="PROSITE" id="PS50110"/>
    </source>
</evidence>
<dbReference type="SMART" id="SM00448">
    <property type="entry name" value="REC"/>
    <property type="match status" value="1"/>
</dbReference>
<evidence type="ECO:0000256" key="3">
    <source>
        <dbReference type="PROSITE-ProRule" id="PRU00169"/>
    </source>
</evidence>
<dbReference type="GO" id="GO:0000156">
    <property type="term" value="F:phosphorelay response regulator activity"/>
    <property type="evidence" value="ECO:0007669"/>
    <property type="project" value="TreeGrafter"/>
</dbReference>
<dbReference type="GO" id="GO:0000976">
    <property type="term" value="F:transcription cis-regulatory region binding"/>
    <property type="evidence" value="ECO:0007669"/>
    <property type="project" value="TreeGrafter"/>
</dbReference>
<evidence type="ECO:0000313" key="7">
    <source>
        <dbReference type="Proteomes" id="UP000094849"/>
    </source>
</evidence>
<dbReference type="GO" id="GO:0005829">
    <property type="term" value="C:cytosol"/>
    <property type="evidence" value="ECO:0007669"/>
    <property type="project" value="TreeGrafter"/>
</dbReference>
<evidence type="ECO:0000256" key="1">
    <source>
        <dbReference type="ARBA" id="ARBA00023012"/>
    </source>
</evidence>
<dbReference type="Pfam" id="PF00072">
    <property type="entry name" value="Response_reg"/>
    <property type="match status" value="1"/>
</dbReference>
<gene>
    <name evidence="6" type="ORF">A3196_03395</name>
</gene>
<dbReference type="Proteomes" id="UP000094849">
    <property type="component" value="Unassembled WGS sequence"/>
</dbReference>
<keyword evidence="1" id="KW-0902">Two-component regulatory system</keyword>
<dbReference type="PROSITE" id="PS50110">
    <property type="entry name" value="RESPONSE_REGULATORY"/>
    <property type="match status" value="1"/>
</dbReference>
<dbReference type="Gene3D" id="3.40.50.2300">
    <property type="match status" value="1"/>
</dbReference>
<reference evidence="6 7" key="1">
    <citation type="submission" date="2016-03" db="EMBL/GenBank/DDBJ databases">
        <title>Chemosynthetic sulphur-oxidizing symbionts of marine invertebrate animals are capable of nitrogen fixation.</title>
        <authorList>
            <person name="Petersen J.M."/>
            <person name="Kemper A."/>
            <person name="Gruber-Vodicka H."/>
            <person name="Cardini U."/>
            <person name="Geest Mvander."/>
            <person name="Kleiner M."/>
            <person name="Bulgheresi S."/>
            <person name="Fussmann M."/>
            <person name="Herbold C."/>
            <person name="Seah B.K.B."/>
            <person name="Antony C.Paul."/>
            <person name="Liu D."/>
            <person name="Belitz A."/>
            <person name="Weber M."/>
        </authorList>
    </citation>
    <scope>NUCLEOTIDE SEQUENCE [LARGE SCALE GENOMIC DNA]</scope>
    <source>
        <strain evidence="6">G_D</strain>
    </source>
</reference>
<keyword evidence="3" id="KW-0597">Phosphoprotein</keyword>
<dbReference type="InterPro" id="IPR001789">
    <property type="entry name" value="Sig_transdc_resp-reg_receiver"/>
</dbReference>
<evidence type="ECO:0000313" key="6">
    <source>
        <dbReference type="EMBL" id="ODB95886.1"/>
    </source>
</evidence>
<comment type="caution">
    <text evidence="6">The sequence shown here is derived from an EMBL/GenBank/DDBJ whole genome shotgun (WGS) entry which is preliminary data.</text>
</comment>
<sequence>MKILIVDDEALARDRMSSLVEELGAPYEVVGEAANGEAALSLFSQLGADVVLMDIHMPGMDGLEAASQLAQSESPPAVVFTTAFEEHALQAFETAAQDYLLKPVRRARLLEALERCQRVTRSQINAAAEGQGVPKLKASYRGGLTTIPLDQVIYLRADSKYVIARHLEGELLLEESLKALQERYSDWLLRIHRNALVVRRSLIGLEKGVDGSSRAVLQGCDETLEISRRHLPEVRRIIRGAEKKS</sequence>
<feature type="modified residue" description="4-aspartylphosphate" evidence="3">
    <location>
        <position position="54"/>
    </location>
</feature>
<dbReference type="Pfam" id="PF04397">
    <property type="entry name" value="LytTR"/>
    <property type="match status" value="1"/>
</dbReference>
<dbReference type="InterPro" id="IPR007492">
    <property type="entry name" value="LytTR_DNA-bd_dom"/>
</dbReference>
<dbReference type="GO" id="GO:0032993">
    <property type="term" value="C:protein-DNA complex"/>
    <property type="evidence" value="ECO:0007669"/>
    <property type="project" value="TreeGrafter"/>
</dbReference>
<dbReference type="Gene3D" id="2.40.50.1020">
    <property type="entry name" value="LytTr DNA-binding domain"/>
    <property type="match status" value="1"/>
</dbReference>
<dbReference type="PANTHER" id="PTHR48111:SF3">
    <property type="entry name" value="TRANSCRIPTIONAL REGULATORY PROTEIN BTSR"/>
    <property type="match status" value="1"/>
</dbReference>